<accession>A0AAF0P2P4</accession>
<protein>
    <submittedName>
        <fullName evidence="2">Bacteriophage holin</fullName>
    </submittedName>
</protein>
<gene>
    <name evidence="2" type="ORF">LLJM1_03390</name>
</gene>
<name>A0AAF0P2P4_LACLC</name>
<dbReference type="Proteomes" id="UP000191806">
    <property type="component" value="Chromosome"/>
</dbReference>
<dbReference type="RefSeq" id="WP_196757307.1">
    <property type="nucleotide sequence ID" value="NZ_CP015899.2"/>
</dbReference>
<dbReference type="NCBIfam" id="NF037945">
    <property type="entry name" value="holin_3"/>
    <property type="match status" value="1"/>
</dbReference>
<dbReference type="EMBL" id="CP015899">
    <property type="protein sequence ID" value="WMF94380.1"/>
    <property type="molecule type" value="Genomic_DNA"/>
</dbReference>
<evidence type="ECO:0000256" key="1">
    <source>
        <dbReference type="SAM" id="Phobius"/>
    </source>
</evidence>
<evidence type="ECO:0000313" key="2">
    <source>
        <dbReference type="EMBL" id="WMF94380.1"/>
    </source>
</evidence>
<proteinExistence type="predicted"/>
<reference evidence="2 3" key="1">
    <citation type="journal article" date="2017" name="BMC Genomics">
        <title>Comparative and functional genomics of the Lactococcus lactis taxon; insights into evolution and niche adaptation.</title>
        <authorList>
            <person name="Kelleher P."/>
            <person name="Bottacini F."/>
            <person name="Mahony J."/>
            <person name="Kilcawley K.N."/>
            <person name="van Sinderen D."/>
        </authorList>
    </citation>
    <scope>NUCLEOTIDE SEQUENCE [LARGE SCALE GENOMIC DNA]</scope>
    <source>
        <strain evidence="2 3">JM1</strain>
    </source>
</reference>
<keyword evidence="1" id="KW-1133">Transmembrane helix</keyword>
<sequence length="95" mass="11132">MGEIKRSFPKRGRFFLDNGNGKLYNFYIPKNTFLINSFLSVPLLTGELFLCYNIVGMFVRFHPIPRVKPFFGVAFFIFRIKPFTLENTSDLIENI</sequence>
<evidence type="ECO:0000313" key="3">
    <source>
        <dbReference type="Proteomes" id="UP000191806"/>
    </source>
</evidence>
<organism evidence="2 3">
    <name type="scientific">Lactococcus lactis subsp. cremoris</name>
    <name type="common">Streptococcus cremoris</name>
    <dbReference type="NCBI Taxonomy" id="1359"/>
    <lineage>
        <taxon>Bacteria</taxon>
        <taxon>Bacillati</taxon>
        <taxon>Bacillota</taxon>
        <taxon>Bacilli</taxon>
        <taxon>Lactobacillales</taxon>
        <taxon>Streptococcaceae</taxon>
        <taxon>Lactococcus</taxon>
    </lineage>
</organism>
<feature type="transmembrane region" description="Helical" evidence="1">
    <location>
        <begin position="33"/>
        <end position="59"/>
    </location>
</feature>
<dbReference type="AlphaFoldDB" id="A0AAF0P2P4"/>
<keyword evidence="1" id="KW-0812">Transmembrane</keyword>
<keyword evidence="1" id="KW-0472">Membrane</keyword>